<feature type="region of interest" description="Disordered" evidence="10">
    <location>
        <begin position="482"/>
        <end position="502"/>
    </location>
</feature>
<feature type="non-terminal residue" evidence="12">
    <location>
        <position position="1"/>
    </location>
</feature>
<keyword evidence="9" id="KW-0539">Nucleus</keyword>
<dbReference type="Pfam" id="PF00105">
    <property type="entry name" value="zf-C4"/>
    <property type="match status" value="1"/>
</dbReference>
<evidence type="ECO:0000256" key="3">
    <source>
        <dbReference type="ARBA" id="ARBA00022771"/>
    </source>
</evidence>
<accession>A0A267FV36</accession>
<feature type="compositionally biased region" description="Pro residues" evidence="10">
    <location>
        <begin position="249"/>
        <end position="262"/>
    </location>
</feature>
<evidence type="ECO:0000256" key="6">
    <source>
        <dbReference type="ARBA" id="ARBA00023125"/>
    </source>
</evidence>
<keyword evidence="5" id="KW-0805">Transcription regulation</keyword>
<dbReference type="PROSITE" id="PS51030">
    <property type="entry name" value="NUCLEAR_REC_DBD_2"/>
    <property type="match status" value="1"/>
</dbReference>
<organism evidence="12 13">
    <name type="scientific">Macrostomum lignano</name>
    <dbReference type="NCBI Taxonomy" id="282301"/>
    <lineage>
        <taxon>Eukaryota</taxon>
        <taxon>Metazoa</taxon>
        <taxon>Spiralia</taxon>
        <taxon>Lophotrochozoa</taxon>
        <taxon>Platyhelminthes</taxon>
        <taxon>Rhabditophora</taxon>
        <taxon>Macrostomorpha</taxon>
        <taxon>Macrostomida</taxon>
        <taxon>Macrostomidae</taxon>
        <taxon>Macrostomum</taxon>
    </lineage>
</organism>
<evidence type="ECO:0000256" key="9">
    <source>
        <dbReference type="ARBA" id="ARBA00023242"/>
    </source>
</evidence>
<keyword evidence="2" id="KW-0479">Metal-binding</keyword>
<dbReference type="STRING" id="282301.A0A267FV36"/>
<dbReference type="GO" id="GO:0008270">
    <property type="term" value="F:zinc ion binding"/>
    <property type="evidence" value="ECO:0007669"/>
    <property type="project" value="UniProtKB-KW"/>
</dbReference>
<comment type="subcellular location">
    <subcellularLocation>
        <location evidence="1">Nucleus</location>
    </subcellularLocation>
</comment>
<dbReference type="GO" id="GO:0005634">
    <property type="term" value="C:nucleus"/>
    <property type="evidence" value="ECO:0007669"/>
    <property type="project" value="UniProtKB-SubCell"/>
</dbReference>
<dbReference type="PANTHER" id="PTHR45805:SF2">
    <property type="entry name" value="NUCLEAR HORMONE RECEPTOR HR3-RELATED"/>
    <property type="match status" value="1"/>
</dbReference>
<dbReference type="PROSITE" id="PS00031">
    <property type="entry name" value="NUCLEAR_REC_DBD_1"/>
    <property type="match status" value="1"/>
</dbReference>
<dbReference type="GO" id="GO:0000978">
    <property type="term" value="F:RNA polymerase II cis-regulatory region sequence-specific DNA binding"/>
    <property type="evidence" value="ECO:0007669"/>
    <property type="project" value="TreeGrafter"/>
</dbReference>
<comment type="caution">
    <text evidence="12">The sequence shown here is derived from an EMBL/GenBank/DDBJ whole genome shotgun (WGS) entry which is preliminary data.</text>
</comment>
<dbReference type="InterPro" id="IPR035500">
    <property type="entry name" value="NHR-like_dom_sf"/>
</dbReference>
<evidence type="ECO:0000256" key="7">
    <source>
        <dbReference type="ARBA" id="ARBA00023163"/>
    </source>
</evidence>
<dbReference type="SMART" id="SM00399">
    <property type="entry name" value="ZnF_C4"/>
    <property type="match status" value="1"/>
</dbReference>
<proteinExistence type="predicted"/>
<keyword evidence="8" id="KW-0675">Receptor</keyword>
<name>A0A267FV36_9PLAT</name>
<dbReference type="CDD" id="cd06916">
    <property type="entry name" value="NR_DBD_like"/>
    <property type="match status" value="1"/>
</dbReference>
<feature type="region of interest" description="Disordered" evidence="10">
    <location>
        <begin position="235"/>
        <end position="267"/>
    </location>
</feature>
<feature type="compositionally biased region" description="Polar residues" evidence="10">
    <location>
        <begin position="482"/>
        <end position="496"/>
    </location>
</feature>
<evidence type="ECO:0000256" key="2">
    <source>
        <dbReference type="ARBA" id="ARBA00022723"/>
    </source>
</evidence>
<dbReference type="Gene3D" id="3.30.50.10">
    <property type="entry name" value="Erythroid Transcription Factor GATA-1, subunit A"/>
    <property type="match status" value="1"/>
</dbReference>
<dbReference type="PRINTS" id="PR00047">
    <property type="entry name" value="STROIDFINGER"/>
</dbReference>
<keyword evidence="3" id="KW-0863">Zinc-finger</keyword>
<evidence type="ECO:0000256" key="5">
    <source>
        <dbReference type="ARBA" id="ARBA00023015"/>
    </source>
</evidence>
<feature type="region of interest" description="Disordered" evidence="10">
    <location>
        <begin position="282"/>
        <end position="306"/>
    </location>
</feature>
<feature type="compositionally biased region" description="Low complexity" evidence="10">
    <location>
        <begin position="286"/>
        <end position="305"/>
    </location>
</feature>
<evidence type="ECO:0000313" key="13">
    <source>
        <dbReference type="Proteomes" id="UP000215902"/>
    </source>
</evidence>
<keyword evidence="7" id="KW-0804">Transcription</keyword>
<dbReference type="Gene3D" id="1.10.565.10">
    <property type="entry name" value="Retinoid X Receptor"/>
    <property type="match status" value="1"/>
</dbReference>
<evidence type="ECO:0000256" key="10">
    <source>
        <dbReference type="SAM" id="MobiDB-lite"/>
    </source>
</evidence>
<feature type="domain" description="Nuclear receptor" evidence="11">
    <location>
        <begin position="51"/>
        <end position="129"/>
    </location>
</feature>
<dbReference type="GO" id="GO:0004879">
    <property type="term" value="F:nuclear receptor activity"/>
    <property type="evidence" value="ECO:0007669"/>
    <property type="project" value="TreeGrafter"/>
</dbReference>
<keyword evidence="4" id="KW-0862">Zinc</keyword>
<dbReference type="EMBL" id="NIVC01000785">
    <property type="protein sequence ID" value="PAA76869.1"/>
    <property type="molecule type" value="Genomic_DNA"/>
</dbReference>
<protein>
    <recommendedName>
        <fullName evidence="11">Nuclear receptor domain-containing protein</fullName>
    </recommendedName>
</protein>
<feature type="region of interest" description="Disordered" evidence="10">
    <location>
        <begin position="188"/>
        <end position="223"/>
    </location>
</feature>
<reference evidence="12 13" key="1">
    <citation type="submission" date="2017-06" db="EMBL/GenBank/DDBJ databases">
        <title>A platform for efficient transgenesis in Macrostomum lignano, a flatworm model organism for stem cell research.</title>
        <authorList>
            <person name="Berezikov E."/>
        </authorList>
    </citation>
    <scope>NUCLEOTIDE SEQUENCE [LARGE SCALE GENOMIC DNA]</scope>
    <source>
        <strain evidence="12">DV1</strain>
        <tissue evidence="12">Whole organism</tissue>
    </source>
</reference>
<evidence type="ECO:0000256" key="4">
    <source>
        <dbReference type="ARBA" id="ARBA00022833"/>
    </source>
</evidence>
<keyword evidence="13" id="KW-1185">Reference proteome</keyword>
<evidence type="ECO:0000313" key="12">
    <source>
        <dbReference type="EMBL" id="PAA76869.1"/>
    </source>
</evidence>
<keyword evidence="6" id="KW-0238">DNA-binding</keyword>
<dbReference type="OrthoDB" id="5771769at2759"/>
<evidence type="ECO:0000256" key="1">
    <source>
        <dbReference type="ARBA" id="ARBA00004123"/>
    </source>
</evidence>
<dbReference type="Proteomes" id="UP000215902">
    <property type="component" value="Unassembled WGS sequence"/>
</dbReference>
<dbReference type="SUPFAM" id="SSF57716">
    <property type="entry name" value="Glucocorticoid receptor-like (DNA-binding domain)"/>
    <property type="match status" value="1"/>
</dbReference>
<gene>
    <name evidence="12" type="ORF">BOX15_Mlig027489g2</name>
</gene>
<sequence length="757" mass="82838">QQQLHSDQSEVCELDDEDNYDDLTTVDDYVDDKRGVEGLQEGGSDSLSTALSRCAVCQDAASGVHYGVPACEGCKGFFRRIVSSRNIGGACAHSVPLEMTPQTRNTCQWCRLKKCCAVNMGRQRSKLGRRAKLRLRGASSAGAAAVVAPSDDQIMLPGCQSAATQLSGITDQHLLDYIDQKRREFESQVSRRSCFRKEPVVKTQQQQKQQQQQPPPPPSLLEGRLSGRQVASQLMQQGAGSGGVGPLTYPSPPEPVTPPTPPHWQQTPASVKCLKLISRQGTGWRSSMPDAASSSNSPTASCSGAIPIPGANRSVAGSPASAPAVATPDTARAPKKVWLEKSCLMATPLAMICRRLAGPQRAAELEDLHNTLSFNNSVSHLILTAIDKFVGYWEADLNSQFAGNPACGDVIAENTRLILEGHRQTFYFSQNRMRQFMNDRLAQLQEPSPADEGEVLHTLVDYIPQLMLRIVAFSRNIFGGTSSQSMPEPAPQQQQHFETHRDRVSVSSCSDALTDSDKKRLIVQHSFKLVGMRFCASLVQSQQDFIIDPTMRFRLTRRFLQSAGHPMLSQLFLKFFDVSRKWDSLRIEENEMAFLSAFCLTSPYIGIQYPEDLFHDLSSVISVHSAVIGLFWIYLRSKDIAMRGWTADMLASDPWLNLTVRLAATKRLLELSAVFPSLLSVDGLHKQNAAMIESVIEKLNTSSMPGASLATAPGAAGVGVDGFPDFAAPYNPVGARPDNAGQMQQFGAGVYKEVFRG</sequence>
<dbReference type="PANTHER" id="PTHR45805">
    <property type="entry name" value="NUCLEAR HORMONE RECEPTOR HR3-RELATED"/>
    <property type="match status" value="1"/>
</dbReference>
<dbReference type="InterPro" id="IPR013088">
    <property type="entry name" value="Znf_NHR/GATA"/>
</dbReference>
<dbReference type="InterPro" id="IPR001628">
    <property type="entry name" value="Znf_hrmn_rcpt"/>
</dbReference>
<evidence type="ECO:0000256" key="8">
    <source>
        <dbReference type="ARBA" id="ARBA00023170"/>
    </source>
</evidence>
<evidence type="ECO:0000259" key="11">
    <source>
        <dbReference type="PROSITE" id="PS51030"/>
    </source>
</evidence>
<dbReference type="AlphaFoldDB" id="A0A267FV36"/>